<evidence type="ECO:0000313" key="4">
    <source>
        <dbReference type="Proteomes" id="UP001201161"/>
    </source>
</evidence>
<proteinExistence type="predicted"/>
<dbReference type="PANTHER" id="PTHR46648:SF1">
    <property type="entry name" value="ADENOSINE 5'-MONOPHOSPHORAMIDASE HNT1"/>
    <property type="match status" value="1"/>
</dbReference>
<sequence length="136" mass="14701">MSTCVFCQIVAGELPAELVLETDDLVAFLDTRPVFKGHVLLVPRAHVETLPDLPAALRDPFLEAAQRIAVAVKDALGAQGSFVAINNTVSQSVPHLHLHVVPRTKGDGLRGFFWPRTKYADGEAASYAEQLRAALS</sequence>
<dbReference type="EMBL" id="JAKJHZ010000004">
    <property type="protein sequence ID" value="MCF6376810.1"/>
    <property type="molecule type" value="Genomic_DNA"/>
</dbReference>
<dbReference type="Gene3D" id="3.30.428.10">
    <property type="entry name" value="HIT-like"/>
    <property type="match status" value="1"/>
</dbReference>
<dbReference type="RefSeq" id="WP_236399506.1">
    <property type="nucleotide sequence ID" value="NZ_JAKJHZ010000004.1"/>
</dbReference>
<comment type="caution">
    <text evidence="3">The sequence shown here is derived from an EMBL/GenBank/DDBJ whole genome shotgun (WGS) entry which is preliminary data.</text>
</comment>
<reference evidence="3 4" key="1">
    <citation type="submission" date="2022-01" db="EMBL/GenBank/DDBJ databases">
        <title>Nocardioides sp. nov., an actinomycete isolated from mining soil.</title>
        <authorList>
            <person name="Liu L."/>
        </authorList>
    </citation>
    <scope>NUCLEOTIDE SEQUENCE [LARGE SCALE GENOMIC DNA]</scope>
    <source>
        <strain evidence="3 4">KLBMP 9356</strain>
    </source>
</reference>
<evidence type="ECO:0000256" key="1">
    <source>
        <dbReference type="PROSITE-ProRule" id="PRU00464"/>
    </source>
</evidence>
<gene>
    <name evidence="3" type="ORF">L2K70_04265</name>
</gene>
<dbReference type="PROSITE" id="PS00892">
    <property type="entry name" value="HIT_1"/>
    <property type="match status" value="1"/>
</dbReference>
<dbReference type="PANTHER" id="PTHR46648">
    <property type="entry name" value="HIT FAMILY PROTEIN 1"/>
    <property type="match status" value="1"/>
</dbReference>
<accession>A0ABS9H6D7</accession>
<dbReference type="InterPro" id="IPR019808">
    <property type="entry name" value="Histidine_triad_CS"/>
</dbReference>
<dbReference type="PROSITE" id="PS51084">
    <property type="entry name" value="HIT_2"/>
    <property type="match status" value="1"/>
</dbReference>
<dbReference type="PRINTS" id="PR00332">
    <property type="entry name" value="HISTRIAD"/>
</dbReference>
<dbReference type="InterPro" id="IPR011146">
    <property type="entry name" value="HIT-like"/>
</dbReference>
<feature type="domain" description="HIT" evidence="2">
    <location>
        <begin position="5"/>
        <end position="110"/>
    </location>
</feature>
<dbReference type="Pfam" id="PF01230">
    <property type="entry name" value="HIT"/>
    <property type="match status" value="1"/>
</dbReference>
<dbReference type="SUPFAM" id="SSF54197">
    <property type="entry name" value="HIT-like"/>
    <property type="match status" value="1"/>
</dbReference>
<dbReference type="Proteomes" id="UP001201161">
    <property type="component" value="Unassembled WGS sequence"/>
</dbReference>
<evidence type="ECO:0000313" key="3">
    <source>
        <dbReference type="EMBL" id="MCF6376810.1"/>
    </source>
</evidence>
<dbReference type="InterPro" id="IPR001310">
    <property type="entry name" value="Histidine_triad_HIT"/>
</dbReference>
<protein>
    <submittedName>
        <fullName evidence="3">HIT family protein</fullName>
    </submittedName>
</protein>
<keyword evidence="4" id="KW-1185">Reference proteome</keyword>
<evidence type="ECO:0000259" key="2">
    <source>
        <dbReference type="PROSITE" id="PS51084"/>
    </source>
</evidence>
<name>A0ABS9H6D7_9ACTN</name>
<feature type="short sequence motif" description="Histidine triad motif" evidence="1">
    <location>
        <begin position="95"/>
        <end position="99"/>
    </location>
</feature>
<organism evidence="3 4">
    <name type="scientific">Nocardioides potassii</name>
    <dbReference type="NCBI Taxonomy" id="2911371"/>
    <lineage>
        <taxon>Bacteria</taxon>
        <taxon>Bacillati</taxon>
        <taxon>Actinomycetota</taxon>
        <taxon>Actinomycetes</taxon>
        <taxon>Propionibacteriales</taxon>
        <taxon>Nocardioidaceae</taxon>
        <taxon>Nocardioides</taxon>
    </lineage>
</organism>
<dbReference type="InterPro" id="IPR036265">
    <property type="entry name" value="HIT-like_sf"/>
</dbReference>